<feature type="domain" description="CMP/dCMP-type deaminase" evidence="9">
    <location>
        <begin position="95"/>
        <end position="217"/>
    </location>
</feature>
<gene>
    <name evidence="11" type="primary">LOC111023071</name>
</gene>
<dbReference type="AlphaFoldDB" id="A0A6J1DPP6"/>
<dbReference type="InterPro" id="IPR016193">
    <property type="entry name" value="Cytidine_deaminase-like"/>
</dbReference>
<dbReference type="RefSeq" id="XP_022156103.1">
    <property type="nucleotide sequence ID" value="XM_022300411.1"/>
</dbReference>
<protein>
    <recommendedName>
        <fullName evidence="8">Riboflavin biosynthesis protein PYRD, chloroplastic</fullName>
        <ecNumber evidence="3">3.5.4.26</ecNumber>
    </recommendedName>
</protein>
<reference evidence="11" key="1">
    <citation type="submission" date="2025-08" db="UniProtKB">
        <authorList>
            <consortium name="RefSeq"/>
        </authorList>
    </citation>
    <scope>IDENTIFICATION</scope>
    <source>
        <strain evidence="11">OHB3-1</strain>
    </source>
</reference>
<dbReference type="GO" id="GO:0008270">
    <property type="term" value="F:zinc ion binding"/>
    <property type="evidence" value="ECO:0007669"/>
    <property type="project" value="InterPro"/>
</dbReference>
<dbReference type="GO" id="GO:0009231">
    <property type="term" value="P:riboflavin biosynthetic process"/>
    <property type="evidence" value="ECO:0007669"/>
    <property type="project" value="UniProtKB-UniPathway"/>
</dbReference>
<dbReference type="KEGG" id="mcha:111023071"/>
<keyword evidence="4" id="KW-0479">Metal-binding</keyword>
<evidence type="ECO:0000256" key="3">
    <source>
        <dbReference type="ARBA" id="ARBA00012766"/>
    </source>
</evidence>
<dbReference type="Proteomes" id="UP000504603">
    <property type="component" value="Unplaced"/>
</dbReference>
<dbReference type="PANTHER" id="PTHR11079:SF162">
    <property type="entry name" value="RIBOFLAVIN BIOSYNTHESIS PROTEIN PYRD, CHLOROPLASTIC"/>
    <property type="match status" value="1"/>
</dbReference>
<dbReference type="FunFam" id="3.40.140.10:FF:000025">
    <property type="entry name" value="Riboflavin biosynthesis protein RibD"/>
    <property type="match status" value="1"/>
</dbReference>
<sequence>MPTQFTALSSFSSVWNPTPKFSVTRHYVHTSTLNCAHSSSIHHCNRSEKLGLYDCSRSRVSSSVKLRVESGRIRRGQETRCVAVAEEETDCVVEVDDEVYMRRSLEIARKAIGHTSPNPMVGCVIVKDGKIVGEGFHPKAGQPHAEVFALREAGDLAENATAYVTLEPCNHYGRTPPCTEALIKAKVKRVVVGMVDPNPIVASKGIQRLTEAGINVTVSVEEDSCKKLNEAYIHQILTGNPLLTLRYSLSLNGCFLDQVGEGAADAGGYYSQLLQEYNAVLIAPTSSSEELEIPASKEPGAKQPLWIIVPSPDGSINVPHITDAAMKVIVLTDKEVAETEAERGIETVVLDRLSLGNILDYCKSQGLNSVVWDMRANLGVDEELVKEGIEKKLLQKVVVEVLPQWNERQSGSSQALFKSMAESLKLKNLQPKMCGQSVVLEGNL</sequence>
<dbReference type="Gene3D" id="3.40.140.10">
    <property type="entry name" value="Cytidine Deaminase, domain 2"/>
    <property type="match status" value="1"/>
</dbReference>
<dbReference type="SUPFAM" id="SSF53597">
    <property type="entry name" value="Dihydrofolate reductase-like"/>
    <property type="match status" value="1"/>
</dbReference>
<dbReference type="InterPro" id="IPR016192">
    <property type="entry name" value="APOBEC/CMP_deaminase_Zn-bd"/>
</dbReference>
<comment type="cofactor">
    <cofactor evidence="1">
        <name>Zn(2+)</name>
        <dbReference type="ChEBI" id="CHEBI:29105"/>
    </cofactor>
</comment>
<dbReference type="GO" id="GO:0008835">
    <property type="term" value="F:diaminohydroxyphosphoribosylaminopyrimidine deaminase activity"/>
    <property type="evidence" value="ECO:0007669"/>
    <property type="project" value="UniProtKB-EC"/>
</dbReference>
<keyword evidence="5" id="KW-0378">Hydrolase</keyword>
<dbReference type="Pfam" id="PF00383">
    <property type="entry name" value="dCMP_cyt_deam_1"/>
    <property type="match status" value="1"/>
</dbReference>
<dbReference type="EC" id="3.5.4.26" evidence="3"/>
<evidence type="ECO:0000256" key="4">
    <source>
        <dbReference type="ARBA" id="ARBA00022723"/>
    </source>
</evidence>
<dbReference type="CDD" id="cd01284">
    <property type="entry name" value="Riboflavin_deaminase-reductase"/>
    <property type="match status" value="1"/>
</dbReference>
<keyword evidence="6" id="KW-0862">Zinc</keyword>
<dbReference type="InterPro" id="IPR024072">
    <property type="entry name" value="DHFR-like_dom_sf"/>
</dbReference>
<evidence type="ECO:0000256" key="2">
    <source>
        <dbReference type="ARBA" id="ARBA00004882"/>
    </source>
</evidence>
<evidence type="ECO:0000259" key="9">
    <source>
        <dbReference type="PROSITE" id="PS51747"/>
    </source>
</evidence>
<dbReference type="SUPFAM" id="SSF53927">
    <property type="entry name" value="Cytidine deaminase-like"/>
    <property type="match status" value="1"/>
</dbReference>
<dbReference type="PROSITE" id="PS00903">
    <property type="entry name" value="CYT_DCMP_DEAMINASES_1"/>
    <property type="match status" value="1"/>
</dbReference>
<evidence type="ECO:0000313" key="11">
    <source>
        <dbReference type="RefSeq" id="XP_022156103.1"/>
    </source>
</evidence>
<organism evidence="10 11">
    <name type="scientific">Momordica charantia</name>
    <name type="common">Bitter gourd</name>
    <name type="synonym">Balsam pear</name>
    <dbReference type="NCBI Taxonomy" id="3673"/>
    <lineage>
        <taxon>Eukaryota</taxon>
        <taxon>Viridiplantae</taxon>
        <taxon>Streptophyta</taxon>
        <taxon>Embryophyta</taxon>
        <taxon>Tracheophyta</taxon>
        <taxon>Spermatophyta</taxon>
        <taxon>Magnoliopsida</taxon>
        <taxon>eudicotyledons</taxon>
        <taxon>Gunneridae</taxon>
        <taxon>Pentapetalae</taxon>
        <taxon>rosids</taxon>
        <taxon>fabids</taxon>
        <taxon>Cucurbitales</taxon>
        <taxon>Cucurbitaceae</taxon>
        <taxon>Momordiceae</taxon>
        <taxon>Momordica</taxon>
    </lineage>
</organism>
<dbReference type="UniPathway" id="UPA00275">
    <property type="reaction ID" value="UER00401"/>
</dbReference>
<evidence type="ECO:0000256" key="7">
    <source>
        <dbReference type="ARBA" id="ARBA00058389"/>
    </source>
</evidence>
<accession>A0A6J1DPP6</accession>
<evidence type="ECO:0000256" key="6">
    <source>
        <dbReference type="ARBA" id="ARBA00022833"/>
    </source>
</evidence>
<dbReference type="OrthoDB" id="252265at2759"/>
<keyword evidence="10" id="KW-1185">Reference proteome</keyword>
<proteinExistence type="predicted"/>
<dbReference type="PROSITE" id="PS51747">
    <property type="entry name" value="CYT_DCMP_DEAMINASES_2"/>
    <property type="match status" value="1"/>
</dbReference>
<comment type="function">
    <text evidence="7">Monofunctional pyrimidine deaminase involved in the riboflavin biosynthesis pathway. Also has a reductase domain that lacks catalytically essential substrate-binding residues.</text>
</comment>
<evidence type="ECO:0000256" key="5">
    <source>
        <dbReference type="ARBA" id="ARBA00022801"/>
    </source>
</evidence>
<dbReference type="Gene3D" id="3.40.430.10">
    <property type="entry name" value="Dihydrofolate Reductase, subunit A"/>
    <property type="match status" value="1"/>
</dbReference>
<dbReference type="NCBIfam" id="TIGR00326">
    <property type="entry name" value="eubact_ribD"/>
    <property type="match status" value="1"/>
</dbReference>
<evidence type="ECO:0000256" key="8">
    <source>
        <dbReference type="ARBA" id="ARBA00070721"/>
    </source>
</evidence>
<dbReference type="PANTHER" id="PTHR11079">
    <property type="entry name" value="CYTOSINE DEAMINASE FAMILY MEMBER"/>
    <property type="match status" value="1"/>
</dbReference>
<evidence type="ECO:0000256" key="1">
    <source>
        <dbReference type="ARBA" id="ARBA00001947"/>
    </source>
</evidence>
<name>A0A6J1DPP6_MOMCH</name>
<dbReference type="InterPro" id="IPR004794">
    <property type="entry name" value="Eubact_RibD"/>
</dbReference>
<dbReference type="GeneID" id="111023071"/>
<dbReference type="InterPro" id="IPR002125">
    <property type="entry name" value="CMP_dCMP_dom"/>
</dbReference>
<evidence type="ECO:0000313" key="10">
    <source>
        <dbReference type="Proteomes" id="UP000504603"/>
    </source>
</evidence>
<comment type="pathway">
    <text evidence="2">Cofactor biosynthesis; riboflavin biosynthesis; 5-amino-6-(D-ribitylamino)uracil from GTP: step 2/4.</text>
</comment>